<dbReference type="InterPro" id="IPR002401">
    <property type="entry name" value="Cyt_P450_E_grp-I"/>
</dbReference>
<evidence type="ECO:0000256" key="4">
    <source>
        <dbReference type="ARBA" id="ARBA00004406"/>
    </source>
</evidence>
<evidence type="ECO:0000256" key="1">
    <source>
        <dbReference type="ARBA" id="ARBA00001971"/>
    </source>
</evidence>
<evidence type="ECO:0000256" key="3">
    <source>
        <dbReference type="ARBA" id="ARBA00004174"/>
    </source>
</evidence>
<dbReference type="GO" id="GO:0020037">
    <property type="term" value="F:heme binding"/>
    <property type="evidence" value="ECO:0007669"/>
    <property type="project" value="InterPro"/>
</dbReference>
<keyword evidence="8" id="KW-0256">Endoplasmic reticulum</keyword>
<accession>A0A5N5SJM1</accession>
<evidence type="ECO:0000256" key="14">
    <source>
        <dbReference type="SAM" id="SignalP"/>
    </source>
</evidence>
<evidence type="ECO:0000256" key="11">
    <source>
        <dbReference type="ARBA" id="ARBA00023004"/>
    </source>
</evidence>
<dbReference type="EMBL" id="SEYY01024254">
    <property type="protein sequence ID" value="KAB7494263.1"/>
    <property type="molecule type" value="Genomic_DNA"/>
</dbReference>
<comment type="subcellular location">
    <subcellularLocation>
        <location evidence="4">Endoplasmic reticulum membrane</location>
        <topology evidence="4">Peripheral membrane protein</topology>
    </subcellularLocation>
    <subcellularLocation>
        <location evidence="3">Microsome membrane</location>
        <topology evidence="3">Peripheral membrane protein</topology>
    </subcellularLocation>
</comment>
<comment type="function">
    <text evidence="2">May be involved in the metabolism of insect hormones and in the breakdown of synthetic insecticides.</text>
</comment>
<dbReference type="GO" id="GO:0008395">
    <property type="term" value="F:steroid hydroxylase activity"/>
    <property type="evidence" value="ECO:0007669"/>
    <property type="project" value="TreeGrafter"/>
</dbReference>
<dbReference type="GO" id="GO:0006805">
    <property type="term" value="P:xenobiotic metabolic process"/>
    <property type="evidence" value="ECO:0007669"/>
    <property type="project" value="TreeGrafter"/>
</dbReference>
<dbReference type="PANTHER" id="PTHR24300">
    <property type="entry name" value="CYTOCHROME P450 508A4-RELATED"/>
    <property type="match status" value="1"/>
</dbReference>
<evidence type="ECO:0000256" key="2">
    <source>
        <dbReference type="ARBA" id="ARBA00003690"/>
    </source>
</evidence>
<dbReference type="SUPFAM" id="SSF48264">
    <property type="entry name" value="Cytochrome P450"/>
    <property type="match status" value="1"/>
</dbReference>
<keyword evidence="13" id="KW-0472">Membrane</keyword>
<dbReference type="GO" id="GO:0005789">
    <property type="term" value="C:endoplasmic reticulum membrane"/>
    <property type="evidence" value="ECO:0007669"/>
    <property type="project" value="UniProtKB-SubCell"/>
</dbReference>
<evidence type="ECO:0000256" key="13">
    <source>
        <dbReference type="ARBA" id="ARBA00023136"/>
    </source>
</evidence>
<dbReference type="AlphaFoldDB" id="A0A5N5SJM1"/>
<gene>
    <name evidence="15" type="ORF">Anas_08784</name>
</gene>
<evidence type="ECO:0000256" key="12">
    <source>
        <dbReference type="ARBA" id="ARBA00023033"/>
    </source>
</evidence>
<keyword evidence="14" id="KW-0732">Signal</keyword>
<feature type="chain" id="PRO_5024360708" evidence="14">
    <location>
        <begin position="17"/>
        <end position="369"/>
    </location>
</feature>
<dbReference type="PANTHER" id="PTHR24300:SF397">
    <property type="entry name" value="CYTOCHROME P450 2U1"/>
    <property type="match status" value="1"/>
</dbReference>
<comment type="cofactor">
    <cofactor evidence="1">
        <name>heme</name>
        <dbReference type="ChEBI" id="CHEBI:30413"/>
    </cofactor>
</comment>
<comment type="similarity">
    <text evidence="5">Belongs to the cytochrome P450 family.</text>
</comment>
<dbReference type="InterPro" id="IPR036396">
    <property type="entry name" value="Cyt_P450_sf"/>
</dbReference>
<evidence type="ECO:0000256" key="6">
    <source>
        <dbReference type="ARBA" id="ARBA00022617"/>
    </source>
</evidence>
<dbReference type="GO" id="GO:0016712">
    <property type="term" value="F:oxidoreductase activity, acting on paired donors, with incorporation or reduction of molecular oxygen, reduced flavin or flavoprotein as one donor, and incorporation of one atom of oxygen"/>
    <property type="evidence" value="ECO:0007669"/>
    <property type="project" value="TreeGrafter"/>
</dbReference>
<evidence type="ECO:0000313" key="15">
    <source>
        <dbReference type="EMBL" id="KAB7494263.1"/>
    </source>
</evidence>
<sequence length="369" mass="43262">MIFEVCLILLTVYIISFIFKPKGNQPPGPRGLPILGTLPYGQVKECSEARKKYGNVFMTKTGVVKIIYICDYKLTKESFSKTEFADRPEWKALSLFGQEIKEDKVTGVIFSNSHHWVHNRRFLLRHLRDLGMGKSKIEGKIMMEVEELVQDFKNLTKEPSKLPFSINISILNIIWQLVAGQRYDFTDKSVEHLMEMFNEFQAFFMITAIPDFYPFLEYILPRRVLNYLVNEHLKTLDPNNPRDLMDDYLIEMKEKKNQDYSHFDFTDLTRITFDLFMAGNDTTANMTRWFLVYMARFQEIQEKVQEEIDRVVPRDTLPGLQHRNELAYLDATINEVQRCSSMIPFGVARRTTTDLKLGGYDIPMVNTFY</sequence>
<keyword evidence="10" id="KW-0560">Oxidoreductase</keyword>
<dbReference type="Proteomes" id="UP000326759">
    <property type="component" value="Unassembled WGS sequence"/>
</dbReference>
<dbReference type="PRINTS" id="PR00463">
    <property type="entry name" value="EP450I"/>
</dbReference>
<keyword evidence="6" id="KW-0349">Heme</keyword>
<evidence type="ECO:0000256" key="7">
    <source>
        <dbReference type="ARBA" id="ARBA00022723"/>
    </source>
</evidence>
<dbReference type="FunFam" id="1.10.630.10:FF:000238">
    <property type="entry name" value="Cytochrome P450 2A6"/>
    <property type="match status" value="1"/>
</dbReference>
<dbReference type="OrthoDB" id="1055148at2759"/>
<keyword evidence="12" id="KW-0503">Monooxygenase</keyword>
<keyword evidence="7" id="KW-0479">Metal-binding</keyword>
<keyword evidence="9" id="KW-0492">Microsome</keyword>
<feature type="signal peptide" evidence="14">
    <location>
        <begin position="1"/>
        <end position="16"/>
    </location>
</feature>
<organism evidence="15 16">
    <name type="scientific">Armadillidium nasatum</name>
    <dbReference type="NCBI Taxonomy" id="96803"/>
    <lineage>
        <taxon>Eukaryota</taxon>
        <taxon>Metazoa</taxon>
        <taxon>Ecdysozoa</taxon>
        <taxon>Arthropoda</taxon>
        <taxon>Crustacea</taxon>
        <taxon>Multicrustacea</taxon>
        <taxon>Malacostraca</taxon>
        <taxon>Eumalacostraca</taxon>
        <taxon>Peracarida</taxon>
        <taxon>Isopoda</taxon>
        <taxon>Oniscidea</taxon>
        <taxon>Crinocheta</taxon>
        <taxon>Armadillidiidae</taxon>
        <taxon>Armadillidium</taxon>
    </lineage>
</organism>
<dbReference type="InterPro" id="IPR050182">
    <property type="entry name" value="Cytochrome_P450_fam2"/>
</dbReference>
<evidence type="ECO:0000313" key="16">
    <source>
        <dbReference type="Proteomes" id="UP000326759"/>
    </source>
</evidence>
<proteinExistence type="inferred from homology"/>
<dbReference type="GO" id="GO:0006082">
    <property type="term" value="P:organic acid metabolic process"/>
    <property type="evidence" value="ECO:0007669"/>
    <property type="project" value="TreeGrafter"/>
</dbReference>
<name>A0A5N5SJM1_9CRUS</name>
<evidence type="ECO:0000256" key="5">
    <source>
        <dbReference type="ARBA" id="ARBA00010617"/>
    </source>
</evidence>
<protein>
    <submittedName>
        <fullName evidence="15">Cytochrome P450 2C13, male-specific</fullName>
    </submittedName>
</protein>
<dbReference type="GO" id="GO:0005506">
    <property type="term" value="F:iron ion binding"/>
    <property type="evidence" value="ECO:0007669"/>
    <property type="project" value="InterPro"/>
</dbReference>
<dbReference type="Gene3D" id="1.10.630.10">
    <property type="entry name" value="Cytochrome P450"/>
    <property type="match status" value="1"/>
</dbReference>
<evidence type="ECO:0000256" key="10">
    <source>
        <dbReference type="ARBA" id="ARBA00023002"/>
    </source>
</evidence>
<evidence type="ECO:0000256" key="9">
    <source>
        <dbReference type="ARBA" id="ARBA00022848"/>
    </source>
</evidence>
<comment type="caution">
    <text evidence="15">The sequence shown here is derived from an EMBL/GenBank/DDBJ whole genome shotgun (WGS) entry which is preliminary data.</text>
</comment>
<keyword evidence="11" id="KW-0408">Iron</keyword>
<dbReference type="Pfam" id="PF00067">
    <property type="entry name" value="p450"/>
    <property type="match status" value="1"/>
</dbReference>
<reference evidence="15 16" key="1">
    <citation type="journal article" date="2019" name="PLoS Biol.">
        <title>Sex chromosomes control vertical transmission of feminizing Wolbachia symbionts in an isopod.</title>
        <authorList>
            <person name="Becking T."/>
            <person name="Chebbi M.A."/>
            <person name="Giraud I."/>
            <person name="Moumen B."/>
            <person name="Laverre T."/>
            <person name="Caubet Y."/>
            <person name="Peccoud J."/>
            <person name="Gilbert C."/>
            <person name="Cordaux R."/>
        </authorList>
    </citation>
    <scope>NUCLEOTIDE SEQUENCE [LARGE SCALE GENOMIC DNA]</scope>
    <source>
        <strain evidence="15">ANa2</strain>
        <tissue evidence="15">Whole body excluding digestive tract and cuticle</tissue>
    </source>
</reference>
<keyword evidence="16" id="KW-1185">Reference proteome</keyword>
<evidence type="ECO:0000256" key="8">
    <source>
        <dbReference type="ARBA" id="ARBA00022824"/>
    </source>
</evidence>
<dbReference type="InterPro" id="IPR001128">
    <property type="entry name" value="Cyt_P450"/>
</dbReference>